<dbReference type="Proteomes" id="UP000019050">
    <property type="component" value="Unassembled WGS sequence"/>
</dbReference>
<accession>W1Q6M9</accession>
<proteinExistence type="predicted"/>
<dbReference type="InterPro" id="IPR050101">
    <property type="entry name" value="CinA"/>
</dbReference>
<organism evidence="2 3">
    <name type="scientific">Abiotrophia defectiva ATCC 49176</name>
    <dbReference type="NCBI Taxonomy" id="592010"/>
    <lineage>
        <taxon>Bacteria</taxon>
        <taxon>Bacillati</taxon>
        <taxon>Bacillota</taxon>
        <taxon>Bacilli</taxon>
        <taxon>Lactobacillales</taxon>
        <taxon>Aerococcaceae</taxon>
        <taxon>Abiotrophia</taxon>
    </lineage>
</organism>
<dbReference type="PANTHER" id="PTHR13939:SF0">
    <property type="entry name" value="NMN AMIDOHYDROLASE-LIKE PROTEIN YFAY"/>
    <property type="match status" value="1"/>
</dbReference>
<comment type="caution">
    <text evidence="2">The sequence shown here is derived from an EMBL/GenBank/DDBJ whole genome shotgun (WGS) entry which is preliminary data.</text>
</comment>
<dbReference type="HOGENOM" id="CLU_030805_9_3_9"/>
<dbReference type="AlphaFoldDB" id="W1Q6M9"/>
<dbReference type="InterPro" id="IPR001453">
    <property type="entry name" value="MoaB/Mog_dom"/>
</dbReference>
<dbReference type="OrthoDB" id="9801454at2"/>
<evidence type="ECO:0000313" key="3">
    <source>
        <dbReference type="Proteomes" id="UP000019050"/>
    </source>
</evidence>
<evidence type="ECO:0000313" key="2">
    <source>
        <dbReference type="EMBL" id="ESK66569.1"/>
    </source>
</evidence>
<dbReference type="Gene3D" id="3.40.980.10">
    <property type="entry name" value="MoaB/Mog-like domain"/>
    <property type="match status" value="1"/>
</dbReference>
<sequence>MRQLGFWSIYIRRGMMKAELISVGTELLMGYVVNSNASDIAKQLLAIGIGTYYQQTVGDNWERMTQALALAHSRSDLVILTGGLGPTHDDITKQVVAAFVGTTLEEDPRQLAKLNQHLAHEGRECAPIDLLQVLTLKGGKALWNAYGLACGSVYQHEGVTYILLPGPPFEMNQMLKQEVLPDLAKQLGKQEAMESLYLNFFGIGESKLAQILAQPIAEQSNPTLGLYAKPRHIAVRLTANAATSQGAHALNQALAQELIALAGDYYMGQGEDFDFAGYVLGKMAEGGQRLVSLEGFTYGQLASRLRQQDSEAAVYQRGYIQEVTVANLETSLASLSQDLAQDTFCLVNYQQDQDQAMLILVTPSGQRLERPVYLGQRPYQVQASIVVYEALSLLHKHLS</sequence>
<name>W1Q6M9_ABIDE</name>
<gene>
    <name evidence="2" type="ORF">GCWU000182_000259</name>
</gene>
<dbReference type="eggNOG" id="COG1058">
    <property type="taxonomic scope" value="Bacteria"/>
</dbReference>
<dbReference type="Pfam" id="PF18146">
    <property type="entry name" value="CinA_KH"/>
    <property type="match status" value="1"/>
</dbReference>
<dbReference type="SUPFAM" id="SSF53218">
    <property type="entry name" value="Molybdenum cofactor biosynthesis proteins"/>
    <property type="match status" value="1"/>
</dbReference>
<dbReference type="CDD" id="cd00885">
    <property type="entry name" value="cinA"/>
    <property type="match status" value="1"/>
</dbReference>
<dbReference type="PANTHER" id="PTHR13939">
    <property type="entry name" value="NICOTINAMIDE-NUCLEOTIDE AMIDOHYDROLASE PNCC"/>
    <property type="match status" value="1"/>
</dbReference>
<dbReference type="InterPro" id="IPR036425">
    <property type="entry name" value="MoaB/Mog-like_dom_sf"/>
</dbReference>
<feature type="domain" description="MoaB/Mog" evidence="1">
    <location>
        <begin position="19"/>
        <end position="185"/>
    </location>
</feature>
<dbReference type="Gene3D" id="3.30.70.2860">
    <property type="match status" value="1"/>
</dbReference>
<keyword evidence="3" id="KW-1185">Reference proteome</keyword>
<dbReference type="EMBL" id="ACIN03000001">
    <property type="protein sequence ID" value="ESK66569.1"/>
    <property type="molecule type" value="Genomic_DNA"/>
</dbReference>
<reference evidence="2" key="1">
    <citation type="submission" date="2013-06" db="EMBL/GenBank/DDBJ databases">
        <authorList>
            <person name="Weinstock G."/>
            <person name="Sodergren E."/>
            <person name="Clifton S."/>
            <person name="Fulton L."/>
            <person name="Fulton B."/>
            <person name="Courtney L."/>
            <person name="Fronick C."/>
            <person name="Harrison M."/>
            <person name="Strong C."/>
            <person name="Farmer C."/>
            <person name="Delahaunty K."/>
            <person name="Markovic C."/>
            <person name="Hall O."/>
            <person name="Minx P."/>
            <person name="Tomlinson C."/>
            <person name="Mitreva M."/>
            <person name="Nelson J."/>
            <person name="Hou S."/>
            <person name="Wollam A."/>
            <person name="Pepin K.H."/>
            <person name="Johnson M."/>
            <person name="Bhonagiri V."/>
            <person name="Nash W.E."/>
            <person name="Warren W."/>
            <person name="Chinwalla A."/>
            <person name="Mardis E.R."/>
            <person name="Wilson R.K."/>
        </authorList>
    </citation>
    <scope>NUCLEOTIDE SEQUENCE [LARGE SCALE GENOMIC DNA]</scope>
    <source>
        <strain evidence="2">ATCC 49176</strain>
    </source>
</reference>
<dbReference type="SMART" id="SM00852">
    <property type="entry name" value="MoCF_biosynth"/>
    <property type="match status" value="1"/>
</dbReference>
<dbReference type="InterPro" id="IPR041424">
    <property type="entry name" value="CinA_KH"/>
</dbReference>
<protein>
    <submittedName>
        <fullName evidence="2">Molybdopterin binding domain protein</fullName>
    </submittedName>
</protein>
<evidence type="ECO:0000259" key="1">
    <source>
        <dbReference type="SMART" id="SM00852"/>
    </source>
</evidence>
<dbReference type="Pfam" id="PF00994">
    <property type="entry name" value="MoCF_biosynth"/>
    <property type="match status" value="1"/>
</dbReference>
<dbReference type="STRING" id="592010.GCWU000182_000259"/>